<feature type="coiled-coil region" evidence="1">
    <location>
        <begin position="59"/>
        <end position="124"/>
    </location>
</feature>
<protein>
    <submittedName>
        <fullName evidence="3">Uncharacterized protein</fullName>
    </submittedName>
</protein>
<evidence type="ECO:0000313" key="3">
    <source>
        <dbReference type="EMBL" id="KAK9731090.1"/>
    </source>
</evidence>
<sequence>MSDSEKNNEEGKRKRYDAESNVFEKSKKVFRNPKPYEKTEDDGELKEMMLELLADAKETEEMKALMESMVNEIKGMREENKEDRKQIKALTKENERINKEMIDMKQQIKNMEITLERVQKQEKKNNLIVKGLTIENEDEEEVKTYIGNFIQNELDIEVDITNTTMISNKIHVIKVKSFKQKMEILKNKNKLKRKKGDKVYLECDYTSKELENQKQMRIYGDIEKKKGRNVKLGYNFVDGKRIKWNHRTGKTEEEVEEREKAKN</sequence>
<feature type="region of interest" description="Disordered" evidence="2">
    <location>
        <begin position="1"/>
        <end position="21"/>
    </location>
</feature>
<gene>
    <name evidence="3" type="ORF">QE152_g14021</name>
</gene>
<keyword evidence="4" id="KW-1185">Reference proteome</keyword>
<reference evidence="3 4" key="1">
    <citation type="journal article" date="2024" name="BMC Genomics">
        <title>De novo assembly and annotation of Popillia japonica's genome with initial clues to its potential as an invasive pest.</title>
        <authorList>
            <person name="Cucini C."/>
            <person name="Boschi S."/>
            <person name="Funari R."/>
            <person name="Cardaioli E."/>
            <person name="Iannotti N."/>
            <person name="Marturano G."/>
            <person name="Paoli F."/>
            <person name="Bruttini M."/>
            <person name="Carapelli A."/>
            <person name="Frati F."/>
            <person name="Nardi F."/>
        </authorList>
    </citation>
    <scope>NUCLEOTIDE SEQUENCE [LARGE SCALE GENOMIC DNA]</scope>
    <source>
        <strain evidence="3">DMR45628</strain>
    </source>
</reference>
<proteinExistence type="predicted"/>
<dbReference type="EMBL" id="JASPKY010000138">
    <property type="protein sequence ID" value="KAK9731090.1"/>
    <property type="molecule type" value="Genomic_DNA"/>
</dbReference>
<evidence type="ECO:0000256" key="2">
    <source>
        <dbReference type="SAM" id="MobiDB-lite"/>
    </source>
</evidence>
<keyword evidence="1" id="KW-0175">Coiled coil</keyword>
<comment type="caution">
    <text evidence="3">The sequence shown here is derived from an EMBL/GenBank/DDBJ whole genome shotgun (WGS) entry which is preliminary data.</text>
</comment>
<evidence type="ECO:0000313" key="4">
    <source>
        <dbReference type="Proteomes" id="UP001458880"/>
    </source>
</evidence>
<dbReference type="AlphaFoldDB" id="A0AAW1LA69"/>
<accession>A0AAW1LA69</accession>
<name>A0AAW1LA69_POPJA</name>
<evidence type="ECO:0000256" key="1">
    <source>
        <dbReference type="SAM" id="Coils"/>
    </source>
</evidence>
<organism evidence="3 4">
    <name type="scientific">Popillia japonica</name>
    <name type="common">Japanese beetle</name>
    <dbReference type="NCBI Taxonomy" id="7064"/>
    <lineage>
        <taxon>Eukaryota</taxon>
        <taxon>Metazoa</taxon>
        <taxon>Ecdysozoa</taxon>
        <taxon>Arthropoda</taxon>
        <taxon>Hexapoda</taxon>
        <taxon>Insecta</taxon>
        <taxon>Pterygota</taxon>
        <taxon>Neoptera</taxon>
        <taxon>Endopterygota</taxon>
        <taxon>Coleoptera</taxon>
        <taxon>Polyphaga</taxon>
        <taxon>Scarabaeiformia</taxon>
        <taxon>Scarabaeidae</taxon>
        <taxon>Rutelinae</taxon>
        <taxon>Popillia</taxon>
    </lineage>
</organism>
<dbReference type="Proteomes" id="UP001458880">
    <property type="component" value="Unassembled WGS sequence"/>
</dbReference>